<dbReference type="Pfam" id="PF00132">
    <property type="entry name" value="Hexapep"/>
    <property type="match status" value="1"/>
</dbReference>
<keyword evidence="8" id="KW-1185">Reference proteome</keyword>
<evidence type="ECO:0000259" key="6">
    <source>
        <dbReference type="SMART" id="SM01266"/>
    </source>
</evidence>
<dbReference type="PANTHER" id="PTHR43017">
    <property type="entry name" value="GALACTOSIDE O-ACETYLTRANSFERASE"/>
    <property type="match status" value="1"/>
</dbReference>
<dbReference type="InterPro" id="IPR024688">
    <property type="entry name" value="Mac_dom"/>
</dbReference>
<dbReference type="EMBL" id="JACRTD010000004">
    <property type="protein sequence ID" value="MBC8585308.1"/>
    <property type="molecule type" value="Genomic_DNA"/>
</dbReference>
<accession>A0A926ENQ4</accession>
<evidence type="ECO:0000256" key="4">
    <source>
        <dbReference type="ARBA" id="ARBA00023315"/>
    </source>
</evidence>
<evidence type="ECO:0000313" key="8">
    <source>
        <dbReference type="Proteomes" id="UP000623678"/>
    </source>
</evidence>
<comment type="caution">
    <text evidence="7">The sequence shown here is derived from an EMBL/GenBank/DDBJ whole genome shotgun (WGS) entry which is preliminary data.</text>
</comment>
<dbReference type="InterPro" id="IPR018357">
    <property type="entry name" value="Hexapep_transf_CS"/>
</dbReference>
<dbReference type="InterPro" id="IPR011004">
    <property type="entry name" value="Trimer_LpxA-like_sf"/>
</dbReference>
<dbReference type="GO" id="GO:0008870">
    <property type="term" value="F:galactoside O-acetyltransferase activity"/>
    <property type="evidence" value="ECO:0007669"/>
    <property type="project" value="TreeGrafter"/>
</dbReference>
<feature type="domain" description="Maltose/galactoside acetyltransferase" evidence="6">
    <location>
        <begin position="4"/>
        <end position="59"/>
    </location>
</feature>
<name>A0A926ENQ4_9FIRM</name>
<dbReference type="CDD" id="cd03357">
    <property type="entry name" value="LbH_MAT_GAT"/>
    <property type="match status" value="1"/>
</dbReference>
<dbReference type="InterPro" id="IPR039369">
    <property type="entry name" value="LacA-like"/>
</dbReference>
<dbReference type="SUPFAM" id="SSF51161">
    <property type="entry name" value="Trimeric LpxA-like enzymes"/>
    <property type="match status" value="1"/>
</dbReference>
<organism evidence="7 8">
    <name type="scientific">Youxingia wuxianensis</name>
    <dbReference type="NCBI Taxonomy" id="2763678"/>
    <lineage>
        <taxon>Bacteria</taxon>
        <taxon>Bacillati</taxon>
        <taxon>Bacillota</taxon>
        <taxon>Clostridia</taxon>
        <taxon>Eubacteriales</taxon>
        <taxon>Oscillospiraceae</taxon>
        <taxon>Youxingia</taxon>
    </lineage>
</organism>
<proteinExistence type="inferred from homology"/>
<evidence type="ECO:0000256" key="2">
    <source>
        <dbReference type="ARBA" id="ARBA00022679"/>
    </source>
</evidence>
<dbReference type="FunFam" id="2.160.10.10:FF:000008">
    <property type="entry name" value="Maltose O-acetyltransferase"/>
    <property type="match status" value="1"/>
</dbReference>
<dbReference type="InterPro" id="IPR001451">
    <property type="entry name" value="Hexapep"/>
</dbReference>
<dbReference type="RefSeq" id="WP_262395092.1">
    <property type="nucleotide sequence ID" value="NZ_JACRTD010000004.1"/>
</dbReference>
<dbReference type="PROSITE" id="PS00101">
    <property type="entry name" value="HEXAPEP_TRANSFERASES"/>
    <property type="match status" value="1"/>
</dbReference>
<reference evidence="7" key="1">
    <citation type="submission" date="2020-08" db="EMBL/GenBank/DDBJ databases">
        <title>Genome public.</title>
        <authorList>
            <person name="Liu C."/>
            <person name="Sun Q."/>
        </authorList>
    </citation>
    <scope>NUCLEOTIDE SEQUENCE</scope>
    <source>
        <strain evidence="7">NSJ-64</strain>
    </source>
</reference>
<keyword evidence="2 5" id="KW-0808">Transferase</keyword>
<evidence type="ECO:0000256" key="3">
    <source>
        <dbReference type="ARBA" id="ARBA00022737"/>
    </source>
</evidence>
<evidence type="ECO:0000313" key="7">
    <source>
        <dbReference type="EMBL" id="MBC8585308.1"/>
    </source>
</evidence>
<dbReference type="Pfam" id="PF12464">
    <property type="entry name" value="Mac"/>
    <property type="match status" value="1"/>
</dbReference>
<dbReference type="SMART" id="SM01266">
    <property type="entry name" value="Mac"/>
    <property type="match status" value="1"/>
</dbReference>
<dbReference type="AlphaFoldDB" id="A0A926ENQ4"/>
<evidence type="ECO:0000256" key="1">
    <source>
        <dbReference type="ARBA" id="ARBA00007274"/>
    </source>
</evidence>
<comment type="similarity">
    <text evidence="1 5">Belongs to the transferase hexapeptide repeat family.</text>
</comment>
<dbReference type="Proteomes" id="UP000623678">
    <property type="component" value="Unassembled WGS sequence"/>
</dbReference>
<dbReference type="PANTHER" id="PTHR43017:SF1">
    <property type="entry name" value="ACETYLTRANSFERASE YJL218W-RELATED"/>
    <property type="match status" value="1"/>
</dbReference>
<evidence type="ECO:0000256" key="5">
    <source>
        <dbReference type="RuleBase" id="RU367021"/>
    </source>
</evidence>
<keyword evidence="3" id="KW-0677">Repeat</keyword>
<dbReference type="EC" id="2.3.1.-" evidence="5"/>
<dbReference type="Gene3D" id="2.160.10.10">
    <property type="entry name" value="Hexapeptide repeat proteins"/>
    <property type="match status" value="1"/>
</dbReference>
<protein>
    <recommendedName>
        <fullName evidence="5">Acetyltransferase</fullName>
        <ecNumber evidence="5">2.3.1.-</ecNumber>
    </recommendedName>
</protein>
<sequence length="186" mass="20423">MTEKEKAAKGELYNANYDSALQQERIVAKEICFHYNQAPPKQDQKRRMLIKKLFRKTGERFVIEPPFYCDYGYHIEIGEGFYANHNCVILDGADVIFGENVFIGPNCGFYTAGHPQNPSQRAQGLEYAYPIRVGDDVWIGGNVTVLPGVNIGAGSIIGAGSVVTGDVPPGVIAAGNPCRVLREITE</sequence>
<gene>
    <name evidence="7" type="ORF">H8705_06895</name>
</gene>
<keyword evidence="4 5" id="KW-0012">Acyltransferase</keyword>